<dbReference type="InterPro" id="IPR016136">
    <property type="entry name" value="DNA_helicase_N/primase_C"/>
</dbReference>
<gene>
    <name evidence="5" type="ORF">ACFQ2K_17480</name>
    <name evidence="6" type="ORF">ACFQ2K_53935</name>
    <name evidence="7" type="ORF">ACFQ2K_54315</name>
</gene>
<name>A0ABW2WS62_9ACTN</name>
<evidence type="ECO:0000256" key="1">
    <source>
        <dbReference type="ARBA" id="ARBA00022705"/>
    </source>
</evidence>
<evidence type="ECO:0000313" key="6">
    <source>
        <dbReference type="EMBL" id="MFD0630166.1"/>
    </source>
</evidence>
<dbReference type="InterPro" id="IPR036185">
    <property type="entry name" value="DNA_heli_DnaB-like_N_sf"/>
</dbReference>
<dbReference type="SUPFAM" id="SSF48024">
    <property type="entry name" value="N-terminal domain of DnaB helicase"/>
    <property type="match status" value="2"/>
</dbReference>
<keyword evidence="8" id="KW-1185">Reference proteome</keyword>
<evidence type="ECO:0000313" key="8">
    <source>
        <dbReference type="Proteomes" id="UP001596915"/>
    </source>
</evidence>
<dbReference type="EMBL" id="JBHTGL010000015">
    <property type="protein sequence ID" value="MFD0630231.1"/>
    <property type="molecule type" value="Genomic_DNA"/>
</dbReference>
<reference evidence="5" key="3">
    <citation type="submission" date="2024-09" db="EMBL/GenBank/DDBJ databases">
        <authorList>
            <person name="Sun Q."/>
            <person name="Mori K."/>
        </authorList>
    </citation>
    <scope>NUCLEOTIDE SEQUENCE</scope>
    <source>
        <strain evidence="5">JCM 12607</strain>
    </source>
</reference>
<evidence type="ECO:0000259" key="4">
    <source>
        <dbReference type="Pfam" id="PF00772"/>
    </source>
</evidence>
<dbReference type="PANTHER" id="PTHR30153:SF2">
    <property type="entry name" value="REPLICATIVE DNA HELICASE"/>
    <property type="match status" value="1"/>
</dbReference>
<reference evidence="8" key="2">
    <citation type="journal article" date="2019" name="Int. J. Syst. Evol. Microbiol.">
        <title>The Global Catalogue of Microorganisms (GCM) 10K type strain sequencing project: providing services to taxonomists for standard genome sequencing and annotation.</title>
        <authorList>
            <consortium name="The Broad Institute Genomics Platform"/>
            <consortium name="The Broad Institute Genome Sequencing Center for Infectious Disease"/>
            <person name="Wu L."/>
            <person name="Ma J."/>
        </authorList>
    </citation>
    <scope>NUCLEOTIDE SEQUENCE [LARGE SCALE GENOMIC DNA]</scope>
    <source>
        <strain evidence="8">JCM 12607</strain>
    </source>
</reference>
<dbReference type="EMBL" id="JBHTGL010000008">
    <property type="protein sequence ID" value="MFD0624292.1"/>
    <property type="molecule type" value="Genomic_DNA"/>
</dbReference>
<dbReference type="Proteomes" id="UP001596915">
    <property type="component" value="Unassembled WGS sequence"/>
</dbReference>
<evidence type="ECO:0000313" key="7">
    <source>
        <dbReference type="EMBL" id="MFD0630231.1"/>
    </source>
</evidence>
<reference evidence="5" key="1">
    <citation type="journal article" date="2014" name="Int. J. Syst. Evol. Microbiol.">
        <title>Complete genome of a new Firmicutes species belonging to the dominant human colonic microbiota ('Ruminococcus bicirculans') reveals two chromosomes and a selective capacity to utilize plant glucans.</title>
        <authorList>
            <consortium name="NISC Comparative Sequencing Program"/>
            <person name="Wegmann U."/>
            <person name="Louis P."/>
            <person name="Goesmann A."/>
            <person name="Henrissat B."/>
            <person name="Duncan S.H."/>
            <person name="Flint H.J."/>
        </authorList>
    </citation>
    <scope>NUCLEOTIDE SEQUENCE</scope>
    <source>
        <strain evidence="5">JCM 12607</strain>
    </source>
</reference>
<accession>A0ABW2WS62</accession>
<dbReference type="InterPro" id="IPR007693">
    <property type="entry name" value="DNA_helicase_DnaB-like_N"/>
</dbReference>
<protein>
    <submittedName>
        <fullName evidence="5">DnaB-like helicase N-terminal domain-containing protein</fullName>
    </submittedName>
</protein>
<sequence length="392" mass="41552">MNPLMSAEQAVLGAALLDPEQLTHLEWLAADHFYRPVHQALFGALRKLRNDGHPALSADGPLPLSWVTDAVGEAGQHVRGLTAAYAHTLIQACPRTEHAPVYGRMVLEGSIHRTVAQHAIRLHQAARADAVQGEVEVEGALRTADVLTGVLTDLARRWGTDPRPVPPTAGPSAATDIPPPAQSGQVAEDERFLLAVLAEQPGAMGEVVAWLRPGDFADATHGQLYRCLGALHHRGEPIDRITLLWEAQRRGLLADGTVSSEQLASVCEGMVPGSADWFGQRVMRSSVTRTAAASARAIRTLAQDEVLGPGRLINHALHALGPLDEVRARWATANSSPAPKPTASTPPAGEPPPARVKAARARSTPRPGASPPAPASRLPTLSATRPPSRGHP</sequence>
<feature type="region of interest" description="Disordered" evidence="3">
    <location>
        <begin position="332"/>
        <end position="392"/>
    </location>
</feature>
<evidence type="ECO:0000256" key="2">
    <source>
        <dbReference type="ARBA" id="ARBA00023125"/>
    </source>
</evidence>
<evidence type="ECO:0000256" key="3">
    <source>
        <dbReference type="SAM" id="MobiDB-lite"/>
    </source>
</evidence>
<feature type="domain" description="DNA helicase DnaB-like N-terminal" evidence="4">
    <location>
        <begin position="6"/>
        <end position="107"/>
    </location>
</feature>
<comment type="caution">
    <text evidence="5">The sequence shown here is derived from an EMBL/GenBank/DDBJ whole genome shotgun (WGS) entry which is preliminary data.</text>
</comment>
<keyword evidence="2" id="KW-0238">DNA-binding</keyword>
<evidence type="ECO:0000313" key="5">
    <source>
        <dbReference type="EMBL" id="MFD0624292.1"/>
    </source>
</evidence>
<proteinExistence type="predicted"/>
<dbReference type="EMBL" id="JBHTGL010000014">
    <property type="protein sequence ID" value="MFD0630166.1"/>
    <property type="molecule type" value="Genomic_DNA"/>
</dbReference>
<dbReference type="Pfam" id="PF00772">
    <property type="entry name" value="DnaB"/>
    <property type="match status" value="2"/>
</dbReference>
<keyword evidence="1" id="KW-0235">DNA replication</keyword>
<dbReference type="Gene3D" id="1.10.860.10">
    <property type="entry name" value="DNAb Helicase, Chain A"/>
    <property type="match status" value="2"/>
</dbReference>
<dbReference type="PANTHER" id="PTHR30153">
    <property type="entry name" value="REPLICATIVE DNA HELICASE DNAB"/>
    <property type="match status" value="1"/>
</dbReference>
<feature type="domain" description="DNA helicase DnaB-like N-terminal" evidence="4">
    <location>
        <begin position="187"/>
        <end position="256"/>
    </location>
</feature>
<feature type="region of interest" description="Disordered" evidence="3">
    <location>
        <begin position="158"/>
        <end position="183"/>
    </location>
</feature>
<feature type="compositionally biased region" description="Low complexity" evidence="3">
    <location>
        <begin position="332"/>
        <end position="347"/>
    </location>
</feature>
<organism evidence="5 8">
    <name type="scientific">Streptomyces sanglieri</name>
    <dbReference type="NCBI Taxonomy" id="193460"/>
    <lineage>
        <taxon>Bacteria</taxon>
        <taxon>Bacillati</taxon>
        <taxon>Actinomycetota</taxon>
        <taxon>Actinomycetes</taxon>
        <taxon>Kitasatosporales</taxon>
        <taxon>Streptomycetaceae</taxon>
        <taxon>Streptomyces</taxon>
    </lineage>
</organism>